<feature type="domain" description="PPC" evidence="2">
    <location>
        <begin position="61"/>
        <end position="208"/>
    </location>
</feature>
<dbReference type="AlphaFoldDB" id="A0AAD8WS80"/>
<dbReference type="PANTHER" id="PTHR31100">
    <property type="entry name" value="AT-HOOK MOTIF NUCLEAR-LOCALIZED PROTEIN 15"/>
    <property type="match status" value="1"/>
</dbReference>
<feature type="region of interest" description="Disordered" evidence="1">
    <location>
        <begin position="1"/>
        <end position="54"/>
    </location>
</feature>
<evidence type="ECO:0000256" key="1">
    <source>
        <dbReference type="SAM" id="MobiDB-lite"/>
    </source>
</evidence>
<feature type="compositionally biased region" description="Low complexity" evidence="1">
    <location>
        <begin position="7"/>
        <end position="25"/>
    </location>
</feature>
<dbReference type="Pfam" id="PF03479">
    <property type="entry name" value="PCC"/>
    <property type="match status" value="1"/>
</dbReference>
<dbReference type="GO" id="GO:0003680">
    <property type="term" value="F:minor groove of adenine-thymine-rich DNA binding"/>
    <property type="evidence" value="ECO:0007669"/>
    <property type="project" value="InterPro"/>
</dbReference>
<evidence type="ECO:0000313" key="3">
    <source>
        <dbReference type="EMBL" id="KAK1670030.1"/>
    </source>
</evidence>
<protein>
    <recommendedName>
        <fullName evidence="2">PPC domain-containing protein</fullName>
    </recommendedName>
</protein>
<dbReference type="SUPFAM" id="SSF117856">
    <property type="entry name" value="AF0104/ALDC/Ptd012-like"/>
    <property type="match status" value="1"/>
</dbReference>
<dbReference type="EMBL" id="JAUUTY010000003">
    <property type="protein sequence ID" value="KAK1670030.1"/>
    <property type="molecule type" value="Genomic_DNA"/>
</dbReference>
<feature type="compositionally biased region" description="Basic and acidic residues" evidence="1">
    <location>
        <begin position="189"/>
        <end position="213"/>
    </location>
</feature>
<gene>
    <name evidence="3" type="ORF">QYE76_058189</name>
</gene>
<dbReference type="InterPro" id="IPR014476">
    <property type="entry name" value="AHL15-29"/>
</dbReference>
<comment type="caution">
    <text evidence="3">The sequence shown here is derived from an EMBL/GenBank/DDBJ whole genome shotgun (WGS) entry which is preliminary data.</text>
</comment>
<evidence type="ECO:0000259" key="2">
    <source>
        <dbReference type="PROSITE" id="PS51742"/>
    </source>
</evidence>
<dbReference type="GO" id="GO:0005634">
    <property type="term" value="C:nucleus"/>
    <property type="evidence" value="ECO:0007669"/>
    <property type="project" value="TreeGrafter"/>
</dbReference>
<dbReference type="GO" id="GO:0003700">
    <property type="term" value="F:DNA-binding transcription factor activity"/>
    <property type="evidence" value="ECO:0007669"/>
    <property type="project" value="TreeGrafter"/>
</dbReference>
<organism evidence="3 4">
    <name type="scientific">Lolium multiflorum</name>
    <name type="common">Italian ryegrass</name>
    <name type="synonym">Lolium perenne subsp. multiflorum</name>
    <dbReference type="NCBI Taxonomy" id="4521"/>
    <lineage>
        <taxon>Eukaryota</taxon>
        <taxon>Viridiplantae</taxon>
        <taxon>Streptophyta</taxon>
        <taxon>Embryophyta</taxon>
        <taxon>Tracheophyta</taxon>
        <taxon>Spermatophyta</taxon>
        <taxon>Magnoliopsida</taxon>
        <taxon>Liliopsida</taxon>
        <taxon>Poales</taxon>
        <taxon>Poaceae</taxon>
        <taxon>BOP clade</taxon>
        <taxon>Pooideae</taxon>
        <taxon>Poodae</taxon>
        <taxon>Poeae</taxon>
        <taxon>Poeae Chloroplast Group 2 (Poeae type)</taxon>
        <taxon>Loliodinae</taxon>
        <taxon>Loliinae</taxon>
        <taxon>Lolium</taxon>
    </lineage>
</organism>
<keyword evidence="4" id="KW-1185">Reference proteome</keyword>
<dbReference type="Proteomes" id="UP001231189">
    <property type="component" value="Unassembled WGS sequence"/>
</dbReference>
<feature type="region of interest" description="Disordered" evidence="1">
    <location>
        <begin position="189"/>
        <end position="224"/>
    </location>
</feature>
<dbReference type="PROSITE" id="PS51742">
    <property type="entry name" value="PPC"/>
    <property type="match status" value="1"/>
</dbReference>
<dbReference type="Gene3D" id="3.30.1330.80">
    <property type="entry name" value="Hypothetical protein, similar to alpha- acetolactate decarboxylase, domain 2"/>
    <property type="match status" value="1"/>
</dbReference>
<proteinExistence type="predicted"/>
<dbReference type="InterPro" id="IPR005175">
    <property type="entry name" value="PPC_dom"/>
</dbReference>
<accession>A0AAD8WS80</accession>
<sequence length="292" mass="29837">MADNDGTTLAELLEPAPAPELALLPQQPPPATPASAGRRRGRPPGSRNKEKPPVVIVRESKAAMRPVVLELAGGCDVAVALADFARRRGVGVSVLCGRGALSAVALRLSTSPVTLEVRKLEGRLDVLSLSGTVLPSNAAGDGGVQPPPFTVALAGGGGQVIGGTLAGAMTVAEGGMVVVAATFGTAEVHRVPAHDSEEERGDDGRGGRPEESHPPPPPAMALPPPQLLQLKQAMVGASAAADVGHVAAYGEGSGWRGGYPGQVGHYQQQHADQTLPWAQLFADSGAPNYHYL</sequence>
<name>A0AAD8WS80_LOLMU</name>
<dbReference type="PANTHER" id="PTHR31100:SF63">
    <property type="entry name" value="AT-HOOK MOTIF NUCLEAR-LOCALIZED PROTEIN"/>
    <property type="match status" value="1"/>
</dbReference>
<reference evidence="3" key="1">
    <citation type="submission" date="2023-07" db="EMBL/GenBank/DDBJ databases">
        <title>A chromosome-level genome assembly of Lolium multiflorum.</title>
        <authorList>
            <person name="Chen Y."/>
            <person name="Copetti D."/>
            <person name="Kolliker R."/>
            <person name="Studer B."/>
        </authorList>
    </citation>
    <scope>NUCLEOTIDE SEQUENCE</scope>
    <source>
        <strain evidence="3">02402/16</strain>
        <tissue evidence="3">Leaf</tissue>
    </source>
</reference>
<evidence type="ECO:0000313" key="4">
    <source>
        <dbReference type="Proteomes" id="UP001231189"/>
    </source>
</evidence>
<feature type="compositionally biased region" description="Pro residues" evidence="1">
    <location>
        <begin position="214"/>
        <end position="224"/>
    </location>
</feature>
<dbReference type="CDD" id="cd11378">
    <property type="entry name" value="DUF296"/>
    <property type="match status" value="1"/>
</dbReference>